<gene>
    <name evidence="1" type="ORF">PCE31106_04401</name>
</gene>
<accession>A0A5E4YCQ5</accession>
<protein>
    <submittedName>
        <fullName evidence="1">Uncharacterized protein</fullName>
    </submittedName>
</protein>
<sequence length="54" mass="6080">MTVEQWVAVREENLTGYSLRVAFFNATILLTSPPHGKTSVLHKARKPLIKKACQ</sequence>
<reference evidence="1 2" key="1">
    <citation type="submission" date="2019-08" db="EMBL/GenBank/DDBJ databases">
        <authorList>
            <person name="Peeters C."/>
        </authorList>
    </citation>
    <scope>NUCLEOTIDE SEQUENCE [LARGE SCALE GENOMIC DNA]</scope>
    <source>
        <strain evidence="1 2">LMG 31106</strain>
    </source>
</reference>
<proteinExistence type="predicted"/>
<dbReference type="Proteomes" id="UP000384354">
    <property type="component" value="Unassembled WGS sequence"/>
</dbReference>
<evidence type="ECO:0000313" key="1">
    <source>
        <dbReference type="EMBL" id="VVE46227.1"/>
    </source>
</evidence>
<evidence type="ECO:0000313" key="2">
    <source>
        <dbReference type="Proteomes" id="UP000384354"/>
    </source>
</evidence>
<organism evidence="1 2">
    <name type="scientific">Pandoraea cepalis</name>
    <dbReference type="NCBI Taxonomy" id="2508294"/>
    <lineage>
        <taxon>Bacteria</taxon>
        <taxon>Pseudomonadati</taxon>
        <taxon>Pseudomonadota</taxon>
        <taxon>Betaproteobacteria</taxon>
        <taxon>Burkholderiales</taxon>
        <taxon>Burkholderiaceae</taxon>
        <taxon>Pandoraea</taxon>
    </lineage>
</organism>
<name>A0A5E4YCQ5_9BURK</name>
<dbReference type="EMBL" id="CABPSL010000025">
    <property type="protein sequence ID" value="VVE46227.1"/>
    <property type="molecule type" value="Genomic_DNA"/>
</dbReference>
<dbReference type="RefSeq" id="WP_174975366.1">
    <property type="nucleotide sequence ID" value="NZ_CABPSL010000025.1"/>
</dbReference>
<dbReference type="AlphaFoldDB" id="A0A5E4YCQ5"/>